<evidence type="ECO:0000259" key="1">
    <source>
        <dbReference type="Pfam" id="PF12008"/>
    </source>
</evidence>
<dbReference type="EMBL" id="ABJD02000017">
    <property type="protein sequence ID" value="EDU61874.1"/>
    <property type="molecule type" value="Genomic_DNA"/>
</dbReference>
<proteinExistence type="predicted"/>
<sequence>MENGAYLTEIDTGKIDADYMNSRFDKYLKELNNHQDSASIETTLNELHKSFASLTQYEQKYAKLFLHDLQPGDAQLIEGYTFRDYINTYKNNAENALLNTVVDALGWIKGDL</sequence>
<dbReference type="Pfam" id="PF12008">
    <property type="entry name" value="EcoR124_C"/>
    <property type="match status" value="1"/>
</dbReference>
<gene>
    <name evidence="2" type="ORF">PROSTU_00098</name>
</gene>
<protein>
    <recommendedName>
        <fullName evidence="1">Type I restriction enzyme R protein C-terminal domain-containing protein</fullName>
    </recommendedName>
</protein>
<dbReference type="RefSeq" id="WP_004916236.1">
    <property type="nucleotide sequence ID" value="NZ_DS607641.1"/>
</dbReference>
<dbReference type="AlphaFoldDB" id="A0AA87CT39"/>
<organism evidence="2 3">
    <name type="scientific">Providencia stuartii ATCC 25827</name>
    <dbReference type="NCBI Taxonomy" id="471874"/>
    <lineage>
        <taxon>Bacteria</taxon>
        <taxon>Pseudomonadati</taxon>
        <taxon>Pseudomonadota</taxon>
        <taxon>Gammaproteobacteria</taxon>
        <taxon>Enterobacterales</taxon>
        <taxon>Morganellaceae</taxon>
        <taxon>Providencia</taxon>
    </lineage>
</organism>
<dbReference type="Proteomes" id="UP000004506">
    <property type="component" value="Unassembled WGS sequence"/>
</dbReference>
<comment type="caution">
    <text evidence="2">The sequence shown here is derived from an EMBL/GenBank/DDBJ whole genome shotgun (WGS) entry which is preliminary data.</text>
</comment>
<reference evidence="3" key="2">
    <citation type="submission" date="2008-04" db="EMBL/GenBank/DDBJ databases">
        <title>Draft genome sequence of Providencia stuartii(ATCC 25827).</title>
        <authorList>
            <person name="Sudarsanam P."/>
            <person name="Ley R."/>
            <person name="Guruge J."/>
            <person name="Turnbaugh P.J."/>
            <person name="Mahowald M."/>
            <person name="Liep D."/>
            <person name="Gordon J."/>
        </authorList>
    </citation>
    <scope>NUCLEOTIDE SEQUENCE [LARGE SCALE GENOMIC DNA]</scope>
    <source>
        <strain evidence="3">ATCC 25827</strain>
    </source>
</reference>
<reference evidence="2 3" key="3">
    <citation type="submission" date="2008-05" db="EMBL/GenBank/DDBJ databases">
        <authorList>
            <person name="Fulton L."/>
            <person name="Clifton S."/>
            <person name="Fulton B."/>
            <person name="Xu J."/>
            <person name="Minx P."/>
            <person name="Pepin K.H."/>
            <person name="Johnson M."/>
            <person name="Thiruvilangam P."/>
            <person name="Bhonagiri V."/>
            <person name="Nash W.E."/>
            <person name="Mardis E.R."/>
            <person name="Wilson R.K."/>
        </authorList>
    </citation>
    <scope>NUCLEOTIDE SEQUENCE [LARGE SCALE GENOMIC DNA]</scope>
    <source>
        <strain evidence="2 3">ATCC 25827</strain>
    </source>
</reference>
<feature type="domain" description="Type I restriction enzyme R protein C-terminal" evidence="1">
    <location>
        <begin position="7"/>
        <end position="104"/>
    </location>
</feature>
<reference evidence="3" key="1">
    <citation type="submission" date="2008-04" db="EMBL/GenBank/DDBJ databases">
        <title>Draft genome sequence of Providencia stuartii (ATCC 25827).</title>
        <authorList>
            <person name="Sudarsanam P."/>
            <person name="Ley R."/>
            <person name="Guruge J."/>
            <person name="Turnbaugh P.J."/>
            <person name="Mahowald M."/>
            <person name="Liep D."/>
            <person name="Gordon J."/>
        </authorList>
    </citation>
    <scope>NUCLEOTIDE SEQUENCE [LARGE SCALE GENOMIC DNA]</scope>
    <source>
        <strain evidence="3">ATCC 25827</strain>
    </source>
</reference>
<accession>A0AA87CT39</accession>
<name>A0AA87CT39_PROST</name>
<dbReference type="InterPro" id="IPR022625">
    <property type="entry name" value="TypeI_RM_Rsu_C"/>
</dbReference>
<evidence type="ECO:0000313" key="3">
    <source>
        <dbReference type="Proteomes" id="UP000004506"/>
    </source>
</evidence>
<evidence type="ECO:0000313" key="2">
    <source>
        <dbReference type="EMBL" id="EDU61874.1"/>
    </source>
</evidence>